<dbReference type="SMART" id="SM00584">
    <property type="entry name" value="TLDc"/>
    <property type="match status" value="1"/>
</dbReference>
<evidence type="ECO:0000259" key="11">
    <source>
        <dbReference type="PROSITE" id="PS51886"/>
    </source>
</evidence>
<dbReference type="OrthoDB" id="289228at2759"/>
<proteinExistence type="inferred from homology"/>
<evidence type="ECO:0000256" key="2">
    <source>
        <dbReference type="ARBA" id="ARBA00009995"/>
    </source>
</evidence>
<name>A0A090LQ61_STRRB</name>
<dbReference type="EC" id="2.4.1.17" evidence="3"/>
<evidence type="ECO:0000256" key="10">
    <source>
        <dbReference type="ARBA" id="ARBA00047475"/>
    </source>
</evidence>
<evidence type="ECO:0000256" key="5">
    <source>
        <dbReference type="ARBA" id="ARBA00022679"/>
    </source>
</evidence>
<evidence type="ECO:0000256" key="4">
    <source>
        <dbReference type="ARBA" id="ARBA00022676"/>
    </source>
</evidence>
<dbReference type="GeneID" id="36382672"/>
<dbReference type="PANTHER" id="PTHR48043:SF23">
    <property type="entry name" value="UDP-GLUCURONOSYLTRANSFERASE"/>
    <property type="match status" value="1"/>
</dbReference>
<dbReference type="SUPFAM" id="SSF53756">
    <property type="entry name" value="UDP-Glycosyltransferase/glycogen phosphorylase"/>
    <property type="match status" value="1"/>
</dbReference>
<comment type="similarity">
    <text evidence="2">Belongs to the UDP-glycosyltransferase family.</text>
</comment>
<dbReference type="STRING" id="34506.A0A090LQ61"/>
<evidence type="ECO:0000256" key="1">
    <source>
        <dbReference type="ARBA" id="ARBA00004167"/>
    </source>
</evidence>
<dbReference type="InterPro" id="IPR006571">
    <property type="entry name" value="TLDc_dom"/>
</dbReference>
<accession>A0A090LQ61</accession>
<keyword evidence="4" id="KW-0328">Glycosyltransferase</keyword>
<dbReference type="Pfam" id="PF00201">
    <property type="entry name" value="UDPGT"/>
    <property type="match status" value="1"/>
</dbReference>
<dbReference type="GO" id="GO:0016020">
    <property type="term" value="C:membrane"/>
    <property type="evidence" value="ECO:0007669"/>
    <property type="project" value="UniProtKB-SubCell"/>
</dbReference>
<keyword evidence="13" id="KW-1185">Reference proteome</keyword>
<feature type="domain" description="TLDc" evidence="11">
    <location>
        <begin position="616"/>
        <end position="761"/>
    </location>
</feature>
<evidence type="ECO:0000256" key="6">
    <source>
        <dbReference type="ARBA" id="ARBA00022692"/>
    </source>
</evidence>
<evidence type="ECO:0000313" key="15">
    <source>
        <dbReference type="WormBase" id="SRAE_2000493200"/>
    </source>
</evidence>
<dbReference type="PANTHER" id="PTHR48043">
    <property type="entry name" value="EG:EG0003.4 PROTEIN-RELATED"/>
    <property type="match status" value="1"/>
</dbReference>
<keyword evidence="8" id="KW-1133">Transmembrane helix</keyword>
<dbReference type="RefSeq" id="XP_024509498.1">
    <property type="nucleotide sequence ID" value="XM_024643875.1"/>
</dbReference>
<protein>
    <recommendedName>
        <fullName evidence="3">glucuronosyltransferase</fullName>
        <ecNumber evidence="3">2.4.1.17</ecNumber>
    </recommendedName>
</protein>
<organism evidence="12">
    <name type="scientific">Strongyloides ratti</name>
    <name type="common">Parasitic roundworm</name>
    <dbReference type="NCBI Taxonomy" id="34506"/>
    <lineage>
        <taxon>Eukaryota</taxon>
        <taxon>Metazoa</taxon>
        <taxon>Ecdysozoa</taxon>
        <taxon>Nematoda</taxon>
        <taxon>Chromadorea</taxon>
        <taxon>Rhabditida</taxon>
        <taxon>Tylenchina</taxon>
        <taxon>Panagrolaimomorpha</taxon>
        <taxon>Strongyloidoidea</taxon>
        <taxon>Strongyloididae</taxon>
        <taxon>Strongyloides</taxon>
    </lineage>
</organism>
<evidence type="ECO:0000256" key="9">
    <source>
        <dbReference type="ARBA" id="ARBA00023136"/>
    </source>
</evidence>
<dbReference type="FunFam" id="3.40.50.2000:FF:000038">
    <property type="entry name" value="UDP-GlucuronosylTransferase"/>
    <property type="match status" value="1"/>
</dbReference>
<dbReference type="Gene3D" id="3.40.50.2000">
    <property type="entry name" value="Glycogen Phosphorylase B"/>
    <property type="match status" value="1"/>
</dbReference>
<dbReference type="EMBL" id="LN609529">
    <property type="protein sequence ID" value="CEF70299.1"/>
    <property type="molecule type" value="Genomic_DNA"/>
</dbReference>
<evidence type="ECO:0000256" key="3">
    <source>
        <dbReference type="ARBA" id="ARBA00012544"/>
    </source>
</evidence>
<sequence>MYINYFFLLSIIFHVINSYKILVVNPKFGYSHVNFFSQIADILTEAGHDVTVLTIDIDPKITHPGAYKAKVITVPASKEVIDMFSDSIDGDFLWKLNPSIFSQLQLFTRFITSVQKQSLNVFYNEELTEIIRKEKFDIGITESFNKYVFGLFKVWGIKTHVCGFSMSLADNLYRDFGLPFPASYIPCHMAPFTDKMTYLERFQNFISHHISSIIFSLFDDIMSLQNEFNSKYGEGFFNSHGIVGDCSFLIINSNPFLDIPGPKTPKMIEVSGIGIKESKPLSSYWNEILSLRNQTVLISFGTFAKSINMPKDLKDGILETIKRLNNITFILKYENPEDGTGKDIENLVISKWLPQSDLLNDSRLSLFVTHGGMGSITELSFNGVPAVAIPLLGDQLRNSKLLERQKTGIVMNKLDLANPDILTKHIKTILNDETYKKNAQIVSKRLKKRPIGSRELLIKHIEFAAEFGKLDVLDLASRNMSTIEYYNFDIIIPILKLFGEELYHPLWNYYSSNSDDSISLNKFISKSEPLFETDHKIWEEIFNEPEDIIKACLLTSDIEEASDDKDFKESIICNMKKDGISKFIQNECPRLCDGIREHVISLLTDKKKNLQDYSSSILTPFQMLFIKASLNPVIYFNQEGKNNSNRWTKLYDSSVHGVSLNRFENNVYDYKKPTVTIFKLTNGQLIVIALDEEWKNSVNCYGGNNTSVIQIKPKFEREDKSGSFRCNLKLKSAPMGIQFGRYLKIEKDFSNVNDIEVWGCGVEDDLTAQMKQKVWYKKEAEKRSKVPLPGAWDENPDKTILEMGGIKLNNERRDFDRPDDTIARKF</sequence>
<dbReference type="AlphaFoldDB" id="A0A090LQ61"/>
<evidence type="ECO:0000256" key="7">
    <source>
        <dbReference type="ARBA" id="ARBA00022729"/>
    </source>
</evidence>
<dbReference type="Pfam" id="PF07534">
    <property type="entry name" value="TLD"/>
    <property type="match status" value="1"/>
</dbReference>
<dbReference type="GO" id="GO:0015020">
    <property type="term" value="F:glucuronosyltransferase activity"/>
    <property type="evidence" value="ECO:0007669"/>
    <property type="project" value="UniProtKB-EC"/>
</dbReference>
<keyword evidence="5 12" id="KW-0808">Transferase</keyword>
<dbReference type="eggNOG" id="KOG1192">
    <property type="taxonomic scope" value="Eukaryota"/>
</dbReference>
<comment type="catalytic activity">
    <reaction evidence="10">
        <text>glucuronate acceptor + UDP-alpha-D-glucuronate = acceptor beta-D-glucuronoside + UDP + H(+)</text>
        <dbReference type="Rhea" id="RHEA:21032"/>
        <dbReference type="ChEBI" id="CHEBI:15378"/>
        <dbReference type="ChEBI" id="CHEBI:58052"/>
        <dbReference type="ChEBI" id="CHEBI:58223"/>
        <dbReference type="ChEBI" id="CHEBI:132367"/>
        <dbReference type="ChEBI" id="CHEBI:132368"/>
        <dbReference type="EC" id="2.4.1.17"/>
    </reaction>
</comment>
<dbReference type="Proteomes" id="UP000035682">
    <property type="component" value="Unplaced"/>
</dbReference>
<evidence type="ECO:0000313" key="14">
    <source>
        <dbReference type="WBParaSite" id="SRAE_2000493200.1"/>
    </source>
</evidence>
<reference evidence="14" key="2">
    <citation type="submission" date="2020-12" db="UniProtKB">
        <authorList>
            <consortium name="WormBaseParasite"/>
        </authorList>
    </citation>
    <scope>IDENTIFICATION</scope>
</reference>
<dbReference type="InterPro" id="IPR050271">
    <property type="entry name" value="UDP-glycosyltransferase"/>
</dbReference>
<evidence type="ECO:0000256" key="8">
    <source>
        <dbReference type="ARBA" id="ARBA00022989"/>
    </source>
</evidence>
<comment type="subcellular location">
    <subcellularLocation>
        <location evidence="1">Membrane</location>
        <topology evidence="1">Single-pass membrane protein</topology>
    </subcellularLocation>
</comment>
<evidence type="ECO:0000313" key="13">
    <source>
        <dbReference type="Proteomes" id="UP000035682"/>
    </source>
</evidence>
<reference evidence="12 13" key="1">
    <citation type="submission" date="2014-09" db="EMBL/GenBank/DDBJ databases">
        <authorList>
            <person name="Martin A.A."/>
        </authorList>
    </citation>
    <scope>NUCLEOTIDE SEQUENCE</scope>
    <source>
        <strain evidence="13">ED321</strain>
        <strain evidence="12">ED321 Heterogonic</strain>
    </source>
</reference>
<dbReference type="PROSITE" id="PS51886">
    <property type="entry name" value="TLDC"/>
    <property type="match status" value="1"/>
</dbReference>
<keyword evidence="9" id="KW-0472">Membrane</keyword>
<gene>
    <name evidence="12 14 15" type="ORF">SRAE_2000493200</name>
</gene>
<keyword evidence="7" id="KW-0732">Signal</keyword>
<dbReference type="WBParaSite" id="SRAE_2000493200.1">
    <property type="protein sequence ID" value="SRAE_2000493200.1"/>
    <property type="gene ID" value="WBGene00265179"/>
</dbReference>
<evidence type="ECO:0000313" key="12">
    <source>
        <dbReference type="EMBL" id="CEF70299.1"/>
    </source>
</evidence>
<dbReference type="InterPro" id="IPR002213">
    <property type="entry name" value="UDP_glucos_trans"/>
</dbReference>
<dbReference type="CTD" id="36382672"/>
<dbReference type="CDD" id="cd03784">
    <property type="entry name" value="GT1_Gtf-like"/>
    <property type="match status" value="1"/>
</dbReference>
<keyword evidence="6" id="KW-0812">Transmembrane</keyword>
<dbReference type="WormBase" id="SRAE_2000493200">
    <property type="protein sequence ID" value="SRP03618"/>
    <property type="gene ID" value="WBGene00265179"/>
</dbReference>